<feature type="chain" id="PRO_5036889092" description="Lipoprotein" evidence="1">
    <location>
        <begin position="21"/>
        <end position="106"/>
    </location>
</feature>
<sequence>MKKILLLLSFILLSCGHSIPNESDAKEASRAALLQRVKNPMDVTFFQNEKVLDLGDGNFQYNETISATNGFGGTITQNAIVKVKWLKDDPSEVSNWTVIDFQLNDR</sequence>
<organism evidence="2 3">
    <name type="scientific">Flavobacterium geliluteum</name>
    <dbReference type="NCBI Taxonomy" id="2816120"/>
    <lineage>
        <taxon>Bacteria</taxon>
        <taxon>Pseudomonadati</taxon>
        <taxon>Bacteroidota</taxon>
        <taxon>Flavobacteriia</taxon>
        <taxon>Flavobacteriales</taxon>
        <taxon>Flavobacteriaceae</taxon>
        <taxon>Flavobacterium</taxon>
    </lineage>
</organism>
<keyword evidence="1" id="KW-0732">Signal</keyword>
<feature type="signal peptide" evidence="1">
    <location>
        <begin position="1"/>
        <end position="20"/>
    </location>
</feature>
<dbReference type="RefSeq" id="WP_210668330.1">
    <property type="nucleotide sequence ID" value="NZ_JAGFBV010000045.1"/>
</dbReference>
<protein>
    <recommendedName>
        <fullName evidence="4">Lipoprotein</fullName>
    </recommendedName>
</protein>
<accession>A0A941B0D2</accession>
<comment type="caution">
    <text evidence="2">The sequence shown here is derived from an EMBL/GenBank/DDBJ whole genome shotgun (WGS) entry which is preliminary data.</text>
</comment>
<reference evidence="2 3" key="1">
    <citation type="submission" date="2021-03" db="EMBL/GenBank/DDBJ databases">
        <title>Flavobacterium Flabelliformis Sp. Nov. And Flavobacterium Geliluteum Sp. Nov., Two Novel Multidrug Resistant Psychrophilic Species Isolated From Antarctica.</title>
        <authorList>
            <person name="Kralova S."/>
            <person name="Busse H.J."/>
            <person name="Bezdicek M."/>
            <person name="Nykrynova M."/>
            <person name="Kroupova E."/>
            <person name="Krsek D."/>
            <person name="Sedlacek I."/>
        </authorList>
    </citation>
    <scope>NUCLEOTIDE SEQUENCE [LARGE SCALE GENOMIC DNA]</scope>
    <source>
        <strain evidence="2 3">P7388</strain>
    </source>
</reference>
<name>A0A941B0D2_9FLAO</name>
<proteinExistence type="predicted"/>
<gene>
    <name evidence="2" type="ORF">J3495_18350</name>
</gene>
<evidence type="ECO:0008006" key="4">
    <source>
        <dbReference type="Google" id="ProtNLM"/>
    </source>
</evidence>
<evidence type="ECO:0000313" key="2">
    <source>
        <dbReference type="EMBL" id="MBP4140037.1"/>
    </source>
</evidence>
<keyword evidence="3" id="KW-1185">Reference proteome</keyword>
<evidence type="ECO:0000256" key="1">
    <source>
        <dbReference type="SAM" id="SignalP"/>
    </source>
</evidence>
<dbReference type="EMBL" id="JAGFBV010000045">
    <property type="protein sequence ID" value="MBP4140037.1"/>
    <property type="molecule type" value="Genomic_DNA"/>
</dbReference>
<dbReference type="Proteomes" id="UP000675047">
    <property type="component" value="Unassembled WGS sequence"/>
</dbReference>
<evidence type="ECO:0000313" key="3">
    <source>
        <dbReference type="Proteomes" id="UP000675047"/>
    </source>
</evidence>
<dbReference type="AlphaFoldDB" id="A0A941B0D2"/>
<dbReference type="PROSITE" id="PS51257">
    <property type="entry name" value="PROKAR_LIPOPROTEIN"/>
    <property type="match status" value="1"/>
</dbReference>